<keyword evidence="3 6" id="KW-0812">Transmembrane</keyword>
<evidence type="ECO:0000313" key="8">
    <source>
        <dbReference type="Proteomes" id="UP001199795"/>
    </source>
</evidence>
<organism evidence="7 8">
    <name type="scientific">Wocania arenilitoris</name>
    <dbReference type="NCBI Taxonomy" id="2044858"/>
    <lineage>
        <taxon>Bacteria</taxon>
        <taxon>Pseudomonadati</taxon>
        <taxon>Bacteroidota</taxon>
        <taxon>Flavobacteriia</taxon>
        <taxon>Flavobacteriales</taxon>
        <taxon>Flavobacteriaceae</taxon>
        <taxon>Wocania</taxon>
    </lineage>
</organism>
<comment type="caution">
    <text evidence="7">The sequence shown here is derived from an EMBL/GenBank/DDBJ whole genome shotgun (WGS) entry which is preliminary data.</text>
</comment>
<evidence type="ECO:0000313" key="7">
    <source>
        <dbReference type="EMBL" id="MCF7569406.1"/>
    </source>
</evidence>
<proteinExistence type="inferred from homology"/>
<evidence type="ECO:0000256" key="1">
    <source>
        <dbReference type="ARBA" id="ARBA00004141"/>
    </source>
</evidence>
<evidence type="ECO:0000256" key="4">
    <source>
        <dbReference type="ARBA" id="ARBA00022989"/>
    </source>
</evidence>
<feature type="transmembrane region" description="Helical" evidence="6">
    <location>
        <begin position="46"/>
        <end position="66"/>
    </location>
</feature>
<dbReference type="PANTHER" id="PTHR31040">
    <property type="entry name" value="NURIM"/>
    <property type="match status" value="1"/>
</dbReference>
<feature type="transmembrane region" description="Helical" evidence="6">
    <location>
        <begin position="7"/>
        <end position="26"/>
    </location>
</feature>
<dbReference type="AlphaFoldDB" id="A0AAE3JP70"/>
<feature type="transmembrane region" description="Helical" evidence="6">
    <location>
        <begin position="118"/>
        <end position="141"/>
    </location>
</feature>
<gene>
    <name evidence="7" type="ORF">L3X37_13710</name>
</gene>
<dbReference type="EMBL" id="JAKKDU010000018">
    <property type="protein sequence ID" value="MCF7569406.1"/>
    <property type="molecule type" value="Genomic_DNA"/>
</dbReference>
<feature type="transmembrane region" description="Helical" evidence="6">
    <location>
        <begin position="195"/>
        <end position="214"/>
    </location>
</feature>
<keyword evidence="4 6" id="KW-1133">Transmembrane helix</keyword>
<name>A0AAE3JP70_9FLAO</name>
<dbReference type="PANTHER" id="PTHR31040:SF1">
    <property type="entry name" value="NURIM"/>
    <property type="match status" value="1"/>
</dbReference>
<accession>A0AAE3JP70</accession>
<sequence length="247" mass="28387">MKKVLLFLYSIIAYLIGFASLLLWIISVSDLIPEISIDQTATLPFHLALLKNFGLVALFGVQHSVMARQSFKTAFAKYFPRPIERSTFVLISGLLLVLLVLEWAPMGGSVWKIQSGSILYYLVYILFFSGWSILFISTFLINHFDLFGLRQTYLELKNKPYTQLNFKVVSFYKYVRHPLYFGGILGLWATPNMTVTHLAFAIGLTAYFIIGTLFEERDLIKEFGKTYKTYQAKTRMLVPFPKKNKSL</sequence>
<evidence type="ECO:0000256" key="2">
    <source>
        <dbReference type="ARBA" id="ARBA00010631"/>
    </source>
</evidence>
<feature type="transmembrane region" description="Helical" evidence="6">
    <location>
        <begin position="87"/>
        <end position="106"/>
    </location>
</feature>
<dbReference type="Gene3D" id="1.20.120.1630">
    <property type="match status" value="1"/>
</dbReference>
<evidence type="ECO:0000256" key="3">
    <source>
        <dbReference type="ARBA" id="ARBA00022692"/>
    </source>
</evidence>
<keyword evidence="5 6" id="KW-0472">Membrane</keyword>
<dbReference type="Proteomes" id="UP001199795">
    <property type="component" value="Unassembled WGS sequence"/>
</dbReference>
<reference evidence="7" key="1">
    <citation type="submission" date="2022-01" db="EMBL/GenBank/DDBJ databases">
        <title>Draft genome sequence of Sabulilitoribacter arenilitoris KCTC 52401.</title>
        <authorList>
            <person name="Oh J.-S."/>
        </authorList>
    </citation>
    <scope>NUCLEOTIDE SEQUENCE</scope>
    <source>
        <strain evidence="7">HMF6543</strain>
    </source>
</reference>
<comment type="similarity">
    <text evidence="2">Belongs to the nurim family.</text>
</comment>
<dbReference type="InterPro" id="IPR033580">
    <property type="entry name" value="Nurim-like"/>
</dbReference>
<feature type="transmembrane region" description="Helical" evidence="6">
    <location>
        <begin position="171"/>
        <end position="189"/>
    </location>
</feature>
<dbReference type="GO" id="GO:0016020">
    <property type="term" value="C:membrane"/>
    <property type="evidence" value="ECO:0007669"/>
    <property type="project" value="UniProtKB-SubCell"/>
</dbReference>
<evidence type="ECO:0000256" key="5">
    <source>
        <dbReference type="ARBA" id="ARBA00023136"/>
    </source>
</evidence>
<protein>
    <submittedName>
        <fullName evidence="7">Isoprenylcysteine carboxylmethyltransferase family protein</fullName>
    </submittedName>
</protein>
<keyword evidence="8" id="KW-1185">Reference proteome</keyword>
<comment type="subcellular location">
    <subcellularLocation>
        <location evidence="1">Membrane</location>
        <topology evidence="1">Multi-pass membrane protein</topology>
    </subcellularLocation>
</comment>
<dbReference type="RefSeq" id="WP_237240736.1">
    <property type="nucleotide sequence ID" value="NZ_JAKKDU010000018.1"/>
</dbReference>
<evidence type="ECO:0000256" key="6">
    <source>
        <dbReference type="SAM" id="Phobius"/>
    </source>
</evidence>